<feature type="transmembrane region" description="Helical" evidence="1">
    <location>
        <begin position="42"/>
        <end position="62"/>
    </location>
</feature>
<feature type="transmembrane region" description="Helical" evidence="1">
    <location>
        <begin position="105"/>
        <end position="121"/>
    </location>
</feature>
<feature type="transmembrane region" description="Helical" evidence="1">
    <location>
        <begin position="74"/>
        <end position="93"/>
    </location>
</feature>
<protein>
    <submittedName>
        <fullName evidence="2">Uncharacterized protein</fullName>
    </submittedName>
</protein>
<evidence type="ECO:0000313" key="5">
    <source>
        <dbReference type="Proteomes" id="UP000302139"/>
    </source>
</evidence>
<gene>
    <name evidence="2" type="ORF">SAV14893_045950</name>
    <name evidence="3" type="ORF">SAV31267_040700</name>
</gene>
<evidence type="ECO:0000256" key="1">
    <source>
        <dbReference type="SAM" id="Phobius"/>
    </source>
</evidence>
<feature type="transmembrane region" description="Helical" evidence="1">
    <location>
        <begin position="142"/>
        <end position="160"/>
    </location>
</feature>
<dbReference type="EMBL" id="BJHX01000001">
    <property type="protein sequence ID" value="GDY65202.1"/>
    <property type="molecule type" value="Genomic_DNA"/>
</dbReference>
<comment type="caution">
    <text evidence="2">The sequence shown here is derived from an EMBL/GenBank/DDBJ whole genome shotgun (WGS) entry which is preliminary data.</text>
</comment>
<accession>A0A4D4LV36</accession>
<sequence>MAGVGVCGGGVAVVLLPVVVVSQGQAAQVAWLAVPDLGAAGRLLEGFAGAPGLLLVPCLVLAGVGVRRGPRGELSLGGVALPLVAVPPVVLLAVSQVRPLYDERYVLYALAGMPLLVASGADRVAGVMGRLRAGGHFAPARTPLLGVLAIALVLASRLPVLQADRSADRRPDNLAAVSRVAGRETRPGDPLLFLPAFGRRAALTYPDDFRRTRDVALSVPAPVDGSLYGREVGADELRRRLGRLDRLWVVAQTYALRPGWSSRSPVERLKRAVLDEEFVPRAEFVQKGSTVRLYVRRP</sequence>
<keyword evidence="1" id="KW-0472">Membrane</keyword>
<dbReference type="STRING" id="33903.AQJ43_24895"/>
<dbReference type="Proteomes" id="UP000299211">
    <property type="component" value="Unassembled WGS sequence"/>
</dbReference>
<dbReference type="Proteomes" id="UP000302139">
    <property type="component" value="Unassembled WGS sequence"/>
</dbReference>
<reference evidence="2 5" key="2">
    <citation type="submission" date="2019-04" db="EMBL/GenBank/DDBJ databases">
        <title>Draft genome sequences of Streptomyces avermitilis NBRC 14893.</title>
        <authorList>
            <person name="Komaki H."/>
            <person name="Tamura T."/>
            <person name="Hosoyama A."/>
        </authorList>
    </citation>
    <scope>NUCLEOTIDE SEQUENCE [LARGE SCALE GENOMIC DNA]</scope>
    <source>
        <strain evidence="2 5">NBRC 14893</strain>
    </source>
</reference>
<keyword evidence="1" id="KW-0812">Transmembrane</keyword>
<evidence type="ECO:0000313" key="3">
    <source>
        <dbReference type="EMBL" id="GDY74585.1"/>
    </source>
</evidence>
<evidence type="ECO:0000313" key="2">
    <source>
        <dbReference type="EMBL" id="GDY65202.1"/>
    </source>
</evidence>
<dbReference type="EMBL" id="BJHY01000001">
    <property type="protein sequence ID" value="GDY74585.1"/>
    <property type="molecule type" value="Genomic_DNA"/>
</dbReference>
<evidence type="ECO:0000313" key="4">
    <source>
        <dbReference type="Proteomes" id="UP000299211"/>
    </source>
</evidence>
<dbReference type="AlphaFoldDB" id="A0A4D4LV36"/>
<name>A0A4D4LV36_STRAX</name>
<organism evidence="2 5">
    <name type="scientific">Streptomyces avermitilis</name>
    <dbReference type="NCBI Taxonomy" id="33903"/>
    <lineage>
        <taxon>Bacteria</taxon>
        <taxon>Bacillati</taxon>
        <taxon>Actinomycetota</taxon>
        <taxon>Actinomycetes</taxon>
        <taxon>Kitasatosporales</taxon>
        <taxon>Streptomycetaceae</taxon>
        <taxon>Streptomyces</taxon>
    </lineage>
</organism>
<keyword evidence="1" id="KW-1133">Transmembrane helix</keyword>
<reference evidence="3 4" key="1">
    <citation type="submission" date="2019-04" db="EMBL/GenBank/DDBJ databases">
        <title>Draft genome sequences of Streptomyces avermitilis ATCC 31267.</title>
        <authorList>
            <person name="Komaki H."/>
            <person name="Tamura T."/>
            <person name="Hosoyama A."/>
        </authorList>
    </citation>
    <scope>NUCLEOTIDE SEQUENCE [LARGE SCALE GENOMIC DNA]</scope>
    <source>
        <strain evidence="3 4">ATCC 31267</strain>
    </source>
</reference>
<proteinExistence type="predicted"/>